<dbReference type="EMBL" id="JAMKFB020000006">
    <property type="protein sequence ID" value="KAL0191531.1"/>
    <property type="molecule type" value="Genomic_DNA"/>
</dbReference>
<name>A0ABD0QZ58_CIRMR</name>
<reference evidence="2 3" key="1">
    <citation type="submission" date="2024-05" db="EMBL/GenBank/DDBJ databases">
        <title>Genome sequencing and assembly of Indian major carp, Cirrhinus mrigala (Hamilton, 1822).</title>
        <authorList>
            <person name="Mohindra V."/>
            <person name="Chowdhury L.M."/>
            <person name="Lal K."/>
            <person name="Jena J.K."/>
        </authorList>
    </citation>
    <scope>NUCLEOTIDE SEQUENCE [LARGE SCALE GENOMIC DNA]</scope>
    <source>
        <strain evidence="2">CM1030</strain>
        <tissue evidence="2">Blood</tissue>
    </source>
</reference>
<protein>
    <submittedName>
        <fullName evidence="2">Uncharacterized protein</fullName>
    </submittedName>
</protein>
<feature type="non-terminal residue" evidence="2">
    <location>
        <position position="61"/>
    </location>
</feature>
<dbReference type="Proteomes" id="UP001529510">
    <property type="component" value="Unassembled WGS sequence"/>
</dbReference>
<evidence type="ECO:0000313" key="2">
    <source>
        <dbReference type="EMBL" id="KAL0191531.1"/>
    </source>
</evidence>
<dbReference type="Gene3D" id="3.30.70.330">
    <property type="match status" value="1"/>
</dbReference>
<sequence length="61" mass="7088">PKTKDASAVNIDSAKKEEQEEQEEEEEDEEEEEEEEEQILPGSTLFIKNLNFSTSEETLRE</sequence>
<feature type="non-terminal residue" evidence="2">
    <location>
        <position position="1"/>
    </location>
</feature>
<evidence type="ECO:0000256" key="1">
    <source>
        <dbReference type="SAM" id="MobiDB-lite"/>
    </source>
</evidence>
<organism evidence="2 3">
    <name type="scientific">Cirrhinus mrigala</name>
    <name type="common">Mrigala</name>
    <dbReference type="NCBI Taxonomy" id="683832"/>
    <lineage>
        <taxon>Eukaryota</taxon>
        <taxon>Metazoa</taxon>
        <taxon>Chordata</taxon>
        <taxon>Craniata</taxon>
        <taxon>Vertebrata</taxon>
        <taxon>Euteleostomi</taxon>
        <taxon>Actinopterygii</taxon>
        <taxon>Neopterygii</taxon>
        <taxon>Teleostei</taxon>
        <taxon>Ostariophysi</taxon>
        <taxon>Cypriniformes</taxon>
        <taxon>Cyprinidae</taxon>
        <taxon>Labeoninae</taxon>
        <taxon>Labeonini</taxon>
        <taxon>Cirrhinus</taxon>
    </lineage>
</organism>
<proteinExistence type="predicted"/>
<accession>A0ABD0QZ58</accession>
<feature type="region of interest" description="Disordered" evidence="1">
    <location>
        <begin position="1"/>
        <end position="61"/>
    </location>
</feature>
<keyword evidence="3" id="KW-1185">Reference proteome</keyword>
<gene>
    <name evidence="2" type="ORF">M9458_014229</name>
</gene>
<comment type="caution">
    <text evidence="2">The sequence shown here is derived from an EMBL/GenBank/DDBJ whole genome shotgun (WGS) entry which is preliminary data.</text>
</comment>
<evidence type="ECO:0000313" key="3">
    <source>
        <dbReference type="Proteomes" id="UP001529510"/>
    </source>
</evidence>
<dbReference type="InterPro" id="IPR012677">
    <property type="entry name" value="Nucleotide-bd_a/b_plait_sf"/>
</dbReference>
<feature type="compositionally biased region" description="Acidic residues" evidence="1">
    <location>
        <begin position="19"/>
        <end position="38"/>
    </location>
</feature>
<feature type="compositionally biased region" description="Polar residues" evidence="1">
    <location>
        <begin position="50"/>
        <end position="61"/>
    </location>
</feature>
<dbReference type="AlphaFoldDB" id="A0ABD0QZ58"/>